<dbReference type="AlphaFoldDB" id="A0A2T1HUR3"/>
<dbReference type="InterPro" id="IPR053158">
    <property type="entry name" value="CapK_Type1_Caps_Biosynth"/>
</dbReference>
<dbReference type="PANTHER" id="PTHR36932:SF1">
    <property type="entry name" value="CAPSULAR POLYSACCHARIDE BIOSYNTHESIS PROTEIN"/>
    <property type="match status" value="1"/>
</dbReference>
<evidence type="ECO:0008006" key="3">
    <source>
        <dbReference type="Google" id="ProtNLM"/>
    </source>
</evidence>
<accession>A0A2T1HUR3</accession>
<protein>
    <recommendedName>
        <fullName evidence="3">Capsule biosynthesis protein CapK</fullName>
    </recommendedName>
</protein>
<evidence type="ECO:0000313" key="2">
    <source>
        <dbReference type="Proteomes" id="UP000239772"/>
    </source>
</evidence>
<dbReference type="InterPro" id="IPR042099">
    <property type="entry name" value="ANL_N_sf"/>
</dbReference>
<proteinExistence type="predicted"/>
<sequence>MLNALRRSPLFDALARRPPVVYARARRAIEAVDAMNAGQREEMQARLLRRVLADAGETRAYSGLPLGGLDAAPVLRKDNVRGGEDLFARSSGLPQAAAATGGTTGTPLRLLRSPGQIVFEQALVDHLVAQAGGPAGAGRVVVLRGDAIKPVDAAAPPFWRSTAPDRMLLSAHHLTPANYPHYEAFLASFRPQVLHAYPSALELLTRFAEDAGGGPRIGLVFTSSEQLPAGLRARVKRAFGADLIDFYGQAERVCAAWSLRDGEYWFRPDYGVAEVLAEDDGLHLLGTSLRNRAQILLRYDTGDLVDLGRDDTPERRRLVRLGLAPFGGMIGRQSEYIALPDGSRIIGLNHVPRGADGAASVQILQIGPSRIRVHVTPATGYGDHTRATVLANLRQKAPSSIEVEYVTARQPVRLPNGKAPLFIDARGRPELLARTEHALA</sequence>
<organism evidence="1 2">
    <name type="scientific">Alsobacter soli</name>
    <dbReference type="NCBI Taxonomy" id="2109933"/>
    <lineage>
        <taxon>Bacteria</taxon>
        <taxon>Pseudomonadati</taxon>
        <taxon>Pseudomonadota</taxon>
        <taxon>Alphaproteobacteria</taxon>
        <taxon>Hyphomicrobiales</taxon>
        <taxon>Alsobacteraceae</taxon>
        <taxon>Alsobacter</taxon>
    </lineage>
</organism>
<comment type="caution">
    <text evidence="1">The sequence shown here is derived from an EMBL/GenBank/DDBJ whole genome shotgun (WGS) entry which is preliminary data.</text>
</comment>
<name>A0A2T1HUR3_9HYPH</name>
<reference evidence="2" key="1">
    <citation type="submission" date="2018-03" db="EMBL/GenBank/DDBJ databases">
        <authorList>
            <person name="Sun L."/>
            <person name="Liu H."/>
            <person name="Chen W."/>
            <person name="Huang K."/>
            <person name="Liu W."/>
            <person name="Gao X."/>
        </authorList>
    </citation>
    <scope>NUCLEOTIDE SEQUENCE [LARGE SCALE GENOMIC DNA]</scope>
    <source>
        <strain evidence="2">SH9</strain>
    </source>
</reference>
<dbReference type="EMBL" id="PVZS01000008">
    <property type="protein sequence ID" value="PSC05405.1"/>
    <property type="molecule type" value="Genomic_DNA"/>
</dbReference>
<dbReference type="PANTHER" id="PTHR36932">
    <property type="entry name" value="CAPSULAR POLYSACCHARIDE BIOSYNTHESIS PROTEIN"/>
    <property type="match status" value="1"/>
</dbReference>
<evidence type="ECO:0000313" key="1">
    <source>
        <dbReference type="EMBL" id="PSC05405.1"/>
    </source>
</evidence>
<dbReference type="Gene3D" id="3.40.50.12780">
    <property type="entry name" value="N-terminal domain of ligase-like"/>
    <property type="match status" value="1"/>
</dbReference>
<keyword evidence="2" id="KW-1185">Reference proteome</keyword>
<gene>
    <name evidence="1" type="ORF">SLNSH_09425</name>
</gene>
<dbReference type="Proteomes" id="UP000239772">
    <property type="component" value="Unassembled WGS sequence"/>
</dbReference>
<dbReference type="SUPFAM" id="SSF56801">
    <property type="entry name" value="Acetyl-CoA synthetase-like"/>
    <property type="match status" value="1"/>
</dbReference>